<keyword evidence="3" id="KW-1185">Reference proteome</keyword>
<protein>
    <submittedName>
        <fullName evidence="2">Uncharacterized protein</fullName>
    </submittedName>
</protein>
<feature type="compositionally biased region" description="Basic and acidic residues" evidence="1">
    <location>
        <begin position="101"/>
        <end position="115"/>
    </location>
</feature>
<dbReference type="Proteomes" id="UP000653305">
    <property type="component" value="Unassembled WGS sequence"/>
</dbReference>
<feature type="compositionally biased region" description="Basic residues" evidence="1">
    <location>
        <begin position="149"/>
        <end position="161"/>
    </location>
</feature>
<accession>A0A830C4I6</accession>
<dbReference type="PANTHER" id="PTHR48227">
    <property type="entry name" value="DNA TOPOISOMERASE 1-LIKE"/>
    <property type="match status" value="1"/>
</dbReference>
<comment type="caution">
    <text evidence="2">The sequence shown here is derived from an EMBL/GenBank/DDBJ whole genome shotgun (WGS) entry which is preliminary data.</text>
</comment>
<feature type="compositionally biased region" description="Basic and acidic residues" evidence="1">
    <location>
        <begin position="73"/>
        <end position="89"/>
    </location>
</feature>
<dbReference type="AlphaFoldDB" id="A0A830C4I6"/>
<gene>
    <name evidence="2" type="ORF">PHJA_001543300</name>
</gene>
<feature type="compositionally biased region" description="Basic and acidic residues" evidence="1">
    <location>
        <begin position="139"/>
        <end position="148"/>
    </location>
</feature>
<name>A0A830C4I6_9LAMI</name>
<feature type="region of interest" description="Disordered" evidence="1">
    <location>
        <begin position="56"/>
        <end position="161"/>
    </location>
</feature>
<evidence type="ECO:0000313" key="2">
    <source>
        <dbReference type="EMBL" id="GFP93989.1"/>
    </source>
</evidence>
<evidence type="ECO:0000313" key="3">
    <source>
        <dbReference type="Proteomes" id="UP000653305"/>
    </source>
</evidence>
<dbReference type="EMBL" id="BMAC01000331">
    <property type="protein sequence ID" value="GFP93989.1"/>
    <property type="molecule type" value="Genomic_DNA"/>
</dbReference>
<organism evidence="2 3">
    <name type="scientific">Phtheirospermum japonicum</name>
    <dbReference type="NCBI Taxonomy" id="374723"/>
    <lineage>
        <taxon>Eukaryota</taxon>
        <taxon>Viridiplantae</taxon>
        <taxon>Streptophyta</taxon>
        <taxon>Embryophyta</taxon>
        <taxon>Tracheophyta</taxon>
        <taxon>Spermatophyta</taxon>
        <taxon>Magnoliopsida</taxon>
        <taxon>eudicotyledons</taxon>
        <taxon>Gunneridae</taxon>
        <taxon>Pentapetalae</taxon>
        <taxon>asterids</taxon>
        <taxon>lamiids</taxon>
        <taxon>Lamiales</taxon>
        <taxon>Orobanchaceae</taxon>
        <taxon>Orobanchaceae incertae sedis</taxon>
        <taxon>Phtheirospermum</taxon>
    </lineage>
</organism>
<proteinExistence type="predicted"/>
<dbReference type="OrthoDB" id="696117at2759"/>
<dbReference type="PANTHER" id="PTHR48227:SF1">
    <property type="entry name" value="DNA LIGASE 1-LIKE"/>
    <property type="match status" value="1"/>
</dbReference>
<sequence length="161" mass="18508">MRKISGQLISSNPVSLFRAANHINQFAAVDNGSSAAVALYLQRTADAFNHLVRFHKRSKSGDVDRRPGRKRARDSETDSLEKNPDEKPAKYSKNRANPNEDEVKNSKIEEKEQRRKKDKKIVNEFAETNPNDDEVQNSKSEEKEQIKAEKKKKKKRKNEDS</sequence>
<evidence type="ECO:0000256" key="1">
    <source>
        <dbReference type="SAM" id="MobiDB-lite"/>
    </source>
</evidence>
<reference evidence="2" key="1">
    <citation type="submission" date="2020-07" db="EMBL/GenBank/DDBJ databases">
        <title>Ethylene signaling mediates host invasion by parasitic plants.</title>
        <authorList>
            <person name="Yoshida S."/>
        </authorList>
    </citation>
    <scope>NUCLEOTIDE SEQUENCE</scope>
    <source>
        <strain evidence="2">Okayama</strain>
    </source>
</reference>